<comment type="similarity">
    <text evidence="1">Belongs to the asaB hydroxylase/desaturase family.</text>
</comment>
<evidence type="ECO:0000313" key="3">
    <source>
        <dbReference type="Proteomes" id="UP000030752"/>
    </source>
</evidence>
<dbReference type="HOGENOM" id="CLU_042688_2_0_1"/>
<reference evidence="2 3" key="1">
    <citation type="submission" date="2013-03" db="EMBL/GenBank/DDBJ databases">
        <title>The Genome Sequence of Phialophora europaea CBS 101466.</title>
        <authorList>
            <consortium name="The Broad Institute Genomics Platform"/>
            <person name="Cuomo C."/>
            <person name="de Hoog S."/>
            <person name="Gorbushina A."/>
            <person name="Walker B."/>
            <person name="Young S.K."/>
            <person name="Zeng Q."/>
            <person name="Gargeya S."/>
            <person name="Fitzgerald M."/>
            <person name="Haas B."/>
            <person name="Abouelleil A."/>
            <person name="Allen A.W."/>
            <person name="Alvarado L."/>
            <person name="Arachchi H.M."/>
            <person name="Berlin A.M."/>
            <person name="Chapman S.B."/>
            <person name="Gainer-Dewar J."/>
            <person name="Goldberg J."/>
            <person name="Griggs A."/>
            <person name="Gujja S."/>
            <person name="Hansen M."/>
            <person name="Howarth C."/>
            <person name="Imamovic A."/>
            <person name="Ireland A."/>
            <person name="Larimer J."/>
            <person name="McCowan C."/>
            <person name="Murphy C."/>
            <person name="Pearson M."/>
            <person name="Poon T.W."/>
            <person name="Priest M."/>
            <person name="Roberts A."/>
            <person name="Saif S."/>
            <person name="Shea T."/>
            <person name="Sisk P."/>
            <person name="Sykes S."/>
            <person name="Wortman J."/>
            <person name="Nusbaum C."/>
            <person name="Birren B."/>
        </authorList>
    </citation>
    <scope>NUCLEOTIDE SEQUENCE [LARGE SCALE GENOMIC DNA]</scope>
    <source>
        <strain evidence="2 3">CBS 101466</strain>
    </source>
</reference>
<dbReference type="VEuPathDB" id="FungiDB:HMPREF1541_01146"/>
<sequence>MATTTATLTETKTVDTTVNYDILGPDELYRIGTASLYRNRPFDVKAVQVHDIRGREPEFSLAKQGFELHKHNLTFKDFNEDDRVKSVWWQEAGDFLKSKLHATKVVPFSHIIRKQSYEAAEAAAMGGPDDKPLSTLHPARFVHIDQAPEGAPILGQDIFQDAWPTLSSTRWGIVNVWKPISPVIRKDPLGMVDRTTVAWEDLVPKKVGYPQARTGAAQIASDKVVHRVCFLKHNKAHNWHYVSEMRPDEVLFLRIYDSNTPEGESTGTPHSSFVHQEMEGEPLRESIETRFFGECSVILYLQVS</sequence>
<dbReference type="AlphaFoldDB" id="W2SE11"/>
<dbReference type="RefSeq" id="XP_008711668.1">
    <property type="nucleotide sequence ID" value="XM_008713446.1"/>
</dbReference>
<dbReference type="eggNOG" id="ENOG502SMV5">
    <property type="taxonomic scope" value="Eukaryota"/>
</dbReference>
<evidence type="ECO:0000313" key="2">
    <source>
        <dbReference type="EMBL" id="ETN46956.1"/>
    </source>
</evidence>
<dbReference type="InParanoid" id="W2SE11"/>
<proteinExistence type="inferred from homology"/>
<dbReference type="OrthoDB" id="412788at2759"/>
<protein>
    <submittedName>
        <fullName evidence="2">Uncharacterized protein</fullName>
    </submittedName>
</protein>
<name>W2SE11_CYPE1</name>
<organism evidence="2 3">
    <name type="scientific">Cyphellophora europaea (strain CBS 101466)</name>
    <name type="common">Phialophora europaea</name>
    <dbReference type="NCBI Taxonomy" id="1220924"/>
    <lineage>
        <taxon>Eukaryota</taxon>
        <taxon>Fungi</taxon>
        <taxon>Dikarya</taxon>
        <taxon>Ascomycota</taxon>
        <taxon>Pezizomycotina</taxon>
        <taxon>Eurotiomycetes</taxon>
        <taxon>Chaetothyriomycetidae</taxon>
        <taxon>Chaetothyriales</taxon>
        <taxon>Cyphellophoraceae</taxon>
        <taxon>Cyphellophora</taxon>
    </lineage>
</organism>
<gene>
    <name evidence="2" type="ORF">HMPREF1541_01146</name>
</gene>
<keyword evidence="3" id="KW-1185">Reference proteome</keyword>
<dbReference type="InterPro" id="IPR044053">
    <property type="entry name" value="AsaB-like"/>
</dbReference>
<dbReference type="GO" id="GO:0016491">
    <property type="term" value="F:oxidoreductase activity"/>
    <property type="evidence" value="ECO:0007669"/>
    <property type="project" value="InterPro"/>
</dbReference>
<dbReference type="PANTHER" id="PTHR34598:SF3">
    <property type="entry name" value="OXIDOREDUCTASE AN1597"/>
    <property type="match status" value="1"/>
</dbReference>
<dbReference type="NCBIfam" id="NF041278">
    <property type="entry name" value="CmcJ_NvfI_EfuI"/>
    <property type="match status" value="1"/>
</dbReference>
<dbReference type="EMBL" id="KB822711">
    <property type="protein sequence ID" value="ETN46956.1"/>
    <property type="molecule type" value="Genomic_DNA"/>
</dbReference>
<evidence type="ECO:0000256" key="1">
    <source>
        <dbReference type="ARBA" id="ARBA00023604"/>
    </source>
</evidence>
<dbReference type="Proteomes" id="UP000030752">
    <property type="component" value="Unassembled WGS sequence"/>
</dbReference>
<accession>W2SE11</accession>
<dbReference type="GeneID" id="19968485"/>
<dbReference type="PANTHER" id="PTHR34598">
    <property type="entry name" value="BLL6449 PROTEIN"/>
    <property type="match status" value="1"/>
</dbReference>